<dbReference type="EMBL" id="GG662743">
    <property type="protein sequence ID" value="EAR92684.2"/>
    <property type="molecule type" value="Genomic_DNA"/>
</dbReference>
<dbReference type="GeneID" id="7825127"/>
<keyword evidence="2" id="KW-1185">Reference proteome</keyword>
<dbReference type="KEGG" id="tet:TTHERM_00320300"/>
<dbReference type="Proteomes" id="UP000009168">
    <property type="component" value="Unassembled WGS sequence"/>
</dbReference>
<gene>
    <name evidence="1" type="ORF">TTHERM_00320300</name>
</gene>
<protein>
    <submittedName>
        <fullName evidence="1">Uncharacterized protein</fullName>
    </submittedName>
</protein>
<sequence>MIQNQLLDANKDESKLSSVYLKIYLNEQIQELPAFQSLISQIRDKLIDLKFQKLDSQRQQLLVMKYEPSSQTRQLINKIIQFLKSNTNNQSIIDDVELEILIMKANIINLQMLHQTLEKILHDVSKFKLVCKSEINEKQLKQIIQTLKELRVIESFQFICQDRLLLFEKDLDTQFINEIQGIIVNSKTFIFNNQQPQKGYNSHEICTIPGLLSKSISIAQNLLNLEINFNYAGWIKRNRESIILAKFLDDFTFYLSQWPTQLQVIKVGFDRLICCNANYNNINVQKFLKEFANMLSKQNNLRELYLNLEGIGYRYNQIYPNIFNELCLITQSIKTVNILKLLIGGKIELSQKDWNTFFQGISSINNLQDLELNVEWWVQNVDNLTQEQQYNIINSFINDLVSQHKYNLQRLILNVDNWAFLFQVNILDLLQRISKFENLVCLQLLHSKTKNLEQFNLLKQAEQYYSTLQSYTINMIITQNTFKKSQILEIVNQTLKNNFSETIQNVYKNLASQNLFKEDKDLRTSKIKRTSDFIIRCIQSILDFQFHFLNDLQENFYNISIVQDPISQITLFKKQSFIETYFQQNQDHQFVDSN</sequence>
<accession>Q237Q7</accession>
<dbReference type="InParanoid" id="Q237Q7"/>
<reference evidence="2" key="1">
    <citation type="journal article" date="2006" name="PLoS Biol.">
        <title>Macronuclear genome sequence of the ciliate Tetrahymena thermophila, a model eukaryote.</title>
        <authorList>
            <person name="Eisen J.A."/>
            <person name="Coyne R.S."/>
            <person name="Wu M."/>
            <person name="Wu D."/>
            <person name="Thiagarajan M."/>
            <person name="Wortman J.R."/>
            <person name="Badger J.H."/>
            <person name="Ren Q."/>
            <person name="Amedeo P."/>
            <person name="Jones K.M."/>
            <person name="Tallon L.J."/>
            <person name="Delcher A.L."/>
            <person name="Salzberg S.L."/>
            <person name="Silva J.C."/>
            <person name="Haas B.J."/>
            <person name="Majoros W.H."/>
            <person name="Farzad M."/>
            <person name="Carlton J.M."/>
            <person name="Smith R.K. Jr."/>
            <person name="Garg J."/>
            <person name="Pearlman R.E."/>
            <person name="Karrer K.M."/>
            <person name="Sun L."/>
            <person name="Manning G."/>
            <person name="Elde N.C."/>
            <person name="Turkewitz A.P."/>
            <person name="Asai D.J."/>
            <person name="Wilkes D.E."/>
            <person name="Wang Y."/>
            <person name="Cai H."/>
            <person name="Collins K."/>
            <person name="Stewart B.A."/>
            <person name="Lee S.R."/>
            <person name="Wilamowska K."/>
            <person name="Weinberg Z."/>
            <person name="Ruzzo W.L."/>
            <person name="Wloga D."/>
            <person name="Gaertig J."/>
            <person name="Frankel J."/>
            <person name="Tsao C.-C."/>
            <person name="Gorovsky M.A."/>
            <person name="Keeling P.J."/>
            <person name="Waller R.F."/>
            <person name="Patron N.J."/>
            <person name="Cherry J.M."/>
            <person name="Stover N.A."/>
            <person name="Krieger C.J."/>
            <person name="del Toro C."/>
            <person name="Ryder H.F."/>
            <person name="Williamson S.C."/>
            <person name="Barbeau R.A."/>
            <person name="Hamilton E.P."/>
            <person name="Orias E."/>
        </authorList>
    </citation>
    <scope>NUCLEOTIDE SEQUENCE [LARGE SCALE GENOMIC DNA]</scope>
    <source>
        <strain evidence="2">SB210</strain>
    </source>
</reference>
<proteinExistence type="predicted"/>
<dbReference type="RefSeq" id="XP_001012929.2">
    <property type="nucleotide sequence ID" value="XM_001012929.2"/>
</dbReference>
<organism evidence="1 2">
    <name type="scientific">Tetrahymena thermophila (strain SB210)</name>
    <dbReference type="NCBI Taxonomy" id="312017"/>
    <lineage>
        <taxon>Eukaryota</taxon>
        <taxon>Sar</taxon>
        <taxon>Alveolata</taxon>
        <taxon>Ciliophora</taxon>
        <taxon>Intramacronucleata</taxon>
        <taxon>Oligohymenophorea</taxon>
        <taxon>Hymenostomatida</taxon>
        <taxon>Tetrahymenina</taxon>
        <taxon>Tetrahymenidae</taxon>
        <taxon>Tetrahymena</taxon>
    </lineage>
</organism>
<name>Q237Q7_TETTS</name>
<evidence type="ECO:0000313" key="1">
    <source>
        <dbReference type="EMBL" id="EAR92684.2"/>
    </source>
</evidence>
<dbReference type="HOGENOM" id="CLU_558398_0_0_1"/>
<dbReference type="AlphaFoldDB" id="Q237Q7"/>
<evidence type="ECO:0000313" key="2">
    <source>
        <dbReference type="Proteomes" id="UP000009168"/>
    </source>
</evidence>